<dbReference type="Proteomes" id="UP000275078">
    <property type="component" value="Unassembled WGS sequence"/>
</dbReference>
<dbReference type="AlphaFoldDB" id="A0A3N4HTK5"/>
<protein>
    <submittedName>
        <fullName evidence="1">Uncharacterized protein</fullName>
    </submittedName>
</protein>
<dbReference type="GO" id="GO:0008757">
    <property type="term" value="F:S-adenosylmethionine-dependent methyltransferase activity"/>
    <property type="evidence" value="ECO:0007669"/>
    <property type="project" value="UniProtKB-ARBA"/>
</dbReference>
<organism evidence="1 2">
    <name type="scientific">Ascobolus immersus RN42</name>
    <dbReference type="NCBI Taxonomy" id="1160509"/>
    <lineage>
        <taxon>Eukaryota</taxon>
        <taxon>Fungi</taxon>
        <taxon>Dikarya</taxon>
        <taxon>Ascomycota</taxon>
        <taxon>Pezizomycotina</taxon>
        <taxon>Pezizomycetes</taxon>
        <taxon>Pezizales</taxon>
        <taxon>Ascobolaceae</taxon>
        <taxon>Ascobolus</taxon>
    </lineage>
</organism>
<name>A0A3N4HTK5_ASCIM</name>
<sequence length="360" mass="39618">MSATEIDTFARHLLRQPQPSVLTAPFDKKTLISADFQQRVHDVIQAAGERKLPPPPYYLSRVIKHLCTLIEDTIAEEGDENDELNGDLIGLYTLYISSPKLSVRDRVPVTYKPPVFPTTSGKNLDTVEVTLLEAPNLISYVGTTGHRTWEAALAVGEHMLLSTHPTYETTIPKIDVTGKMVLELGAGTGFVSILAAKMGAKKVWTTDGDEGVTDTAAENIEMNEVGDIAEATVRKWGVDTNLKGSGEIDVILGADVTYDGEVIPFLVKELACWLGKFPSATVVISATIRNDTTFAVFRAECKQHKLVAEEYTWDPPEKCDRGLSNIFFYPSSTPIRFIFVKPENAQNLEMEDKLVGAELS</sequence>
<dbReference type="STRING" id="1160509.A0A3N4HTK5"/>
<keyword evidence="2" id="KW-1185">Reference proteome</keyword>
<dbReference type="Pfam" id="PF10294">
    <property type="entry name" value="Methyltransf_16"/>
    <property type="match status" value="1"/>
</dbReference>
<gene>
    <name evidence="1" type="ORF">BJ508DRAFT_182566</name>
</gene>
<reference evidence="1 2" key="1">
    <citation type="journal article" date="2018" name="Nat. Ecol. Evol.">
        <title>Pezizomycetes genomes reveal the molecular basis of ectomycorrhizal truffle lifestyle.</title>
        <authorList>
            <person name="Murat C."/>
            <person name="Payen T."/>
            <person name="Noel B."/>
            <person name="Kuo A."/>
            <person name="Morin E."/>
            <person name="Chen J."/>
            <person name="Kohler A."/>
            <person name="Krizsan K."/>
            <person name="Balestrini R."/>
            <person name="Da Silva C."/>
            <person name="Montanini B."/>
            <person name="Hainaut M."/>
            <person name="Levati E."/>
            <person name="Barry K.W."/>
            <person name="Belfiori B."/>
            <person name="Cichocki N."/>
            <person name="Clum A."/>
            <person name="Dockter R.B."/>
            <person name="Fauchery L."/>
            <person name="Guy J."/>
            <person name="Iotti M."/>
            <person name="Le Tacon F."/>
            <person name="Lindquist E.A."/>
            <person name="Lipzen A."/>
            <person name="Malagnac F."/>
            <person name="Mello A."/>
            <person name="Molinier V."/>
            <person name="Miyauchi S."/>
            <person name="Poulain J."/>
            <person name="Riccioni C."/>
            <person name="Rubini A."/>
            <person name="Sitrit Y."/>
            <person name="Splivallo R."/>
            <person name="Traeger S."/>
            <person name="Wang M."/>
            <person name="Zifcakova L."/>
            <person name="Wipf D."/>
            <person name="Zambonelli A."/>
            <person name="Paolocci F."/>
            <person name="Nowrousian M."/>
            <person name="Ottonello S."/>
            <person name="Baldrian P."/>
            <person name="Spatafora J.W."/>
            <person name="Henrissat B."/>
            <person name="Nagy L.G."/>
            <person name="Aury J.M."/>
            <person name="Wincker P."/>
            <person name="Grigoriev I.V."/>
            <person name="Bonfante P."/>
            <person name="Martin F.M."/>
        </authorList>
    </citation>
    <scope>NUCLEOTIDE SEQUENCE [LARGE SCALE GENOMIC DNA]</scope>
    <source>
        <strain evidence="1 2">RN42</strain>
    </source>
</reference>
<dbReference type="PANTHER" id="PTHR14614:SF130">
    <property type="entry name" value="PROTEIN-LYSINE N-METHYLTRANSFERASE EEF2KMT"/>
    <property type="match status" value="1"/>
</dbReference>
<evidence type="ECO:0000313" key="2">
    <source>
        <dbReference type="Proteomes" id="UP000275078"/>
    </source>
</evidence>
<dbReference type="CDD" id="cd02440">
    <property type="entry name" value="AdoMet_MTases"/>
    <property type="match status" value="1"/>
</dbReference>
<proteinExistence type="predicted"/>
<dbReference type="InterPro" id="IPR019410">
    <property type="entry name" value="Methyltransf_16"/>
</dbReference>
<dbReference type="EMBL" id="ML119741">
    <property type="protein sequence ID" value="RPA76627.1"/>
    <property type="molecule type" value="Genomic_DNA"/>
</dbReference>
<dbReference type="GO" id="GO:0005737">
    <property type="term" value="C:cytoplasm"/>
    <property type="evidence" value="ECO:0007669"/>
    <property type="project" value="TreeGrafter"/>
</dbReference>
<dbReference type="Gene3D" id="3.40.50.150">
    <property type="entry name" value="Vaccinia Virus protein VP39"/>
    <property type="match status" value="1"/>
</dbReference>
<dbReference type="PANTHER" id="PTHR14614">
    <property type="entry name" value="HEPATOCELLULAR CARCINOMA-ASSOCIATED ANTIGEN"/>
    <property type="match status" value="1"/>
</dbReference>
<evidence type="ECO:0000313" key="1">
    <source>
        <dbReference type="EMBL" id="RPA76627.1"/>
    </source>
</evidence>
<dbReference type="OrthoDB" id="194386at2759"/>
<dbReference type="SUPFAM" id="SSF53335">
    <property type="entry name" value="S-adenosyl-L-methionine-dependent methyltransferases"/>
    <property type="match status" value="1"/>
</dbReference>
<dbReference type="InterPro" id="IPR029063">
    <property type="entry name" value="SAM-dependent_MTases_sf"/>
</dbReference>
<accession>A0A3N4HTK5</accession>